<keyword evidence="4" id="KW-1185">Reference proteome</keyword>
<dbReference type="InterPro" id="IPR002052">
    <property type="entry name" value="DNA_methylase_N6_adenine_CS"/>
</dbReference>
<dbReference type="STRING" id="1612202.SAMN05421734_10263"/>
<dbReference type="SUPFAM" id="SSF53335">
    <property type="entry name" value="S-adenosyl-L-methionine-dependent methyltransferases"/>
    <property type="match status" value="1"/>
</dbReference>
<dbReference type="RefSeq" id="WP_090792724.1">
    <property type="nucleotide sequence ID" value="NZ_FMYI01000002.1"/>
</dbReference>
<evidence type="ECO:0000313" key="4">
    <source>
        <dbReference type="Proteomes" id="UP000242949"/>
    </source>
</evidence>
<dbReference type="GO" id="GO:0008168">
    <property type="term" value="F:methyltransferase activity"/>
    <property type="evidence" value="ECO:0007669"/>
    <property type="project" value="UniProtKB-KW"/>
</dbReference>
<dbReference type="PIRSF" id="PIRSF004553">
    <property type="entry name" value="CHP00095"/>
    <property type="match status" value="1"/>
</dbReference>
<gene>
    <name evidence="3" type="ORF">SAMN05421734_10263</name>
</gene>
<organism evidence="3 4">
    <name type="scientific">Pelagirhabdus alkalitolerans</name>
    <dbReference type="NCBI Taxonomy" id="1612202"/>
    <lineage>
        <taxon>Bacteria</taxon>
        <taxon>Bacillati</taxon>
        <taxon>Bacillota</taxon>
        <taxon>Bacilli</taxon>
        <taxon>Bacillales</taxon>
        <taxon>Bacillaceae</taxon>
        <taxon>Pelagirhabdus</taxon>
    </lineage>
</organism>
<dbReference type="NCBIfam" id="TIGR00095">
    <property type="entry name" value="16S rRNA (guanine(966)-N(2))-methyltransferase RsmD"/>
    <property type="match status" value="1"/>
</dbReference>
<proteinExistence type="predicted"/>
<evidence type="ECO:0000256" key="1">
    <source>
        <dbReference type="ARBA" id="ARBA00022603"/>
    </source>
</evidence>
<dbReference type="PANTHER" id="PTHR43542:SF1">
    <property type="entry name" value="METHYLTRANSFERASE"/>
    <property type="match status" value="1"/>
</dbReference>
<reference evidence="4" key="1">
    <citation type="submission" date="2016-09" db="EMBL/GenBank/DDBJ databases">
        <authorList>
            <person name="Varghese N."/>
            <person name="Submissions S."/>
        </authorList>
    </citation>
    <scope>NUCLEOTIDE SEQUENCE [LARGE SCALE GENOMIC DNA]</scope>
    <source>
        <strain evidence="4">S5</strain>
    </source>
</reference>
<keyword evidence="2 3" id="KW-0808">Transferase</keyword>
<dbReference type="OrthoDB" id="9803017at2"/>
<accession>A0A1G6GZC3</accession>
<dbReference type="CDD" id="cd02440">
    <property type="entry name" value="AdoMet_MTases"/>
    <property type="match status" value="1"/>
</dbReference>
<dbReference type="Proteomes" id="UP000242949">
    <property type="component" value="Unassembled WGS sequence"/>
</dbReference>
<dbReference type="AlphaFoldDB" id="A0A1G6GZC3"/>
<dbReference type="EMBL" id="FMYI01000002">
    <property type="protein sequence ID" value="SDB87397.1"/>
    <property type="molecule type" value="Genomic_DNA"/>
</dbReference>
<dbReference type="GO" id="GO:0031167">
    <property type="term" value="P:rRNA methylation"/>
    <property type="evidence" value="ECO:0007669"/>
    <property type="project" value="InterPro"/>
</dbReference>
<evidence type="ECO:0000313" key="3">
    <source>
        <dbReference type="EMBL" id="SDB87397.1"/>
    </source>
</evidence>
<dbReference type="PANTHER" id="PTHR43542">
    <property type="entry name" value="METHYLTRANSFERASE"/>
    <property type="match status" value="1"/>
</dbReference>
<dbReference type="InterPro" id="IPR004398">
    <property type="entry name" value="RNA_MeTrfase_RsmD"/>
</dbReference>
<dbReference type="InterPro" id="IPR029063">
    <property type="entry name" value="SAM-dependent_MTases_sf"/>
</dbReference>
<protein>
    <submittedName>
        <fullName evidence="3">16S rRNA (Guanine966-N2)-methyltransferase</fullName>
    </submittedName>
</protein>
<dbReference type="PROSITE" id="PS00092">
    <property type="entry name" value="N6_MTASE"/>
    <property type="match status" value="1"/>
</dbReference>
<name>A0A1G6GZC3_9BACI</name>
<evidence type="ECO:0000256" key="2">
    <source>
        <dbReference type="ARBA" id="ARBA00022679"/>
    </source>
</evidence>
<dbReference type="GO" id="GO:0003676">
    <property type="term" value="F:nucleic acid binding"/>
    <property type="evidence" value="ECO:0007669"/>
    <property type="project" value="InterPro"/>
</dbReference>
<dbReference type="Gene3D" id="3.40.50.150">
    <property type="entry name" value="Vaccinia Virus protein VP39"/>
    <property type="match status" value="1"/>
</dbReference>
<dbReference type="Pfam" id="PF03602">
    <property type="entry name" value="Cons_hypoth95"/>
    <property type="match status" value="1"/>
</dbReference>
<sequence>MRVIAGEFKGRPIKSVSNRLTRPTSDKVKESLFNRIGPFFHQGIGLDLFAGSGGLGIEALSRGLDHVIFVDQQKQACDSIKQNIQTLKLTDRSEVYRNDAFRALKPLSKRDIQFDFIFLDPPYKKNVYEKLLNQLYDYQLTHKQTLVICEHDANLSLPKAVGEWQQVRSETYGSQIAISLYERKDV</sequence>
<keyword evidence="1 3" id="KW-0489">Methyltransferase</keyword>